<keyword evidence="1" id="KW-1133">Transmembrane helix</keyword>
<accession>A0A5B9VY81</accession>
<keyword evidence="3" id="KW-1185">Reference proteome</keyword>
<reference evidence="2 3" key="1">
    <citation type="submission" date="2019-08" db="EMBL/GenBank/DDBJ databases">
        <title>Deep-cultivation of Planctomycetes and their phenomic and genomic characterization uncovers novel biology.</title>
        <authorList>
            <person name="Wiegand S."/>
            <person name="Jogler M."/>
            <person name="Boedeker C."/>
            <person name="Pinto D."/>
            <person name="Vollmers J."/>
            <person name="Rivas-Marin E."/>
            <person name="Kohn T."/>
            <person name="Peeters S.H."/>
            <person name="Heuer A."/>
            <person name="Rast P."/>
            <person name="Oberbeckmann S."/>
            <person name="Bunk B."/>
            <person name="Jeske O."/>
            <person name="Meyerdierks A."/>
            <person name="Storesund J.E."/>
            <person name="Kallscheuer N."/>
            <person name="Luecker S."/>
            <person name="Lage O.M."/>
            <person name="Pohl T."/>
            <person name="Merkel B.J."/>
            <person name="Hornburger P."/>
            <person name="Mueller R.-W."/>
            <person name="Bruemmer F."/>
            <person name="Labrenz M."/>
            <person name="Spormann A.M."/>
            <person name="Op den Camp H."/>
            <person name="Overmann J."/>
            <person name="Amann R."/>
            <person name="Jetten M.S.M."/>
            <person name="Mascher T."/>
            <person name="Medema M.H."/>
            <person name="Devos D.P."/>
            <person name="Kaster A.-K."/>
            <person name="Ovreas L."/>
            <person name="Rohde M."/>
            <person name="Galperin M.Y."/>
            <person name="Jogler C."/>
        </authorList>
    </citation>
    <scope>NUCLEOTIDE SEQUENCE [LARGE SCALE GENOMIC DNA]</scope>
    <source>
        <strain evidence="2 3">OJF2</strain>
    </source>
</reference>
<dbReference type="Proteomes" id="UP000324233">
    <property type="component" value="Chromosome"/>
</dbReference>
<feature type="transmembrane region" description="Helical" evidence="1">
    <location>
        <begin position="94"/>
        <end position="119"/>
    </location>
</feature>
<evidence type="ECO:0000256" key="1">
    <source>
        <dbReference type="SAM" id="Phobius"/>
    </source>
</evidence>
<protein>
    <recommendedName>
        <fullName evidence="4">MotA/TolQ/ExbB proton channel domain-containing protein</fullName>
    </recommendedName>
</protein>
<dbReference type="EMBL" id="CP042997">
    <property type="protein sequence ID" value="QEH33109.1"/>
    <property type="molecule type" value="Genomic_DNA"/>
</dbReference>
<keyword evidence="1" id="KW-0812">Transmembrane</keyword>
<proteinExistence type="predicted"/>
<evidence type="ECO:0000313" key="3">
    <source>
        <dbReference type="Proteomes" id="UP000324233"/>
    </source>
</evidence>
<keyword evidence="1" id="KW-0472">Membrane</keyword>
<dbReference type="RefSeq" id="WP_148592761.1">
    <property type="nucleotide sequence ID" value="NZ_CP042997.1"/>
</dbReference>
<dbReference type="KEGG" id="agv:OJF2_16060"/>
<evidence type="ECO:0000313" key="2">
    <source>
        <dbReference type="EMBL" id="QEH33109.1"/>
    </source>
</evidence>
<gene>
    <name evidence="2" type="ORF">OJF2_16060</name>
</gene>
<dbReference type="OrthoDB" id="283892at2"/>
<name>A0A5B9VY81_9BACT</name>
<feature type="transmembrane region" description="Helical" evidence="1">
    <location>
        <begin position="59"/>
        <end position="82"/>
    </location>
</feature>
<organism evidence="2 3">
    <name type="scientific">Aquisphaera giovannonii</name>
    <dbReference type="NCBI Taxonomy" id="406548"/>
    <lineage>
        <taxon>Bacteria</taxon>
        <taxon>Pseudomonadati</taxon>
        <taxon>Planctomycetota</taxon>
        <taxon>Planctomycetia</taxon>
        <taxon>Isosphaerales</taxon>
        <taxon>Isosphaeraceae</taxon>
        <taxon>Aquisphaera</taxon>
    </lineage>
</organism>
<sequence length="147" mass="15549">MNEGVLIPIFALLVPITVAPTAILAKQRQRKRELLHRERMRAIELGMPVPPPEHGLGQAVALVGGGVPIVTALAAFLTSMSASNLADDPVPVLGVIWGCATMISMVALLTAIILGFMAARSSRPVEQSASLKPAYDPDAYDVVSRRG</sequence>
<dbReference type="AlphaFoldDB" id="A0A5B9VY81"/>
<evidence type="ECO:0008006" key="4">
    <source>
        <dbReference type="Google" id="ProtNLM"/>
    </source>
</evidence>
<feature type="transmembrane region" description="Helical" evidence="1">
    <location>
        <begin position="6"/>
        <end position="25"/>
    </location>
</feature>